<sequence length="770" mass="83005">MIFNRRRRLLRLRSGKALAVVSAVVFGVSLSMAGTGQASPVKHAPALKPIDPQQVQDQDDMTWDDYKPIPGVSWATSGKTPTGRALKVALVAVDFPDQPFVITKPKQSDPFGNPQIDPITRDNVAEFYAGFFNKPSELNHNQTLNGYWMEQSGGKIGISEVTPIGTYRMPQNYHQYGLNDGFGQEKEGCPGTTTVTGAQSAVSTITVESTKFFHVGDVITISGVSPSGRRTVTAIPDGTHLQLDATVTVADKATVNDCMGTRLETDADALWHADLGCTGNCGYDVILRIYAGYDETTVWQEFGEMKFQSPEDVPRETWGNPNPALANTVVTRYVPWTSYLAGSQLWGLSSVRQGESSGTILHELSHFLYSIGDNNNNPYATPYHRVGSGPWDMLDRGSFNGPGGPHKRWVVPAQQGASMGAEHTLRNKIGMGFVPYSSVLRLNRDGLAQSGLAVADVIARAVNADKLPKGSRAGIQVLLDGAAPVDRSPDCDVNTNQTCDGGGPKGNWSNYSLETVQRIGYGSFGPDNGVLIAKNKTYEPGKDGKEGSTCGYNCFTWVQDAHPEDINKVDFTRPDGTPVMRTMGDYRQLNDALFHAGTNSGSKNEFADAANDLHFYILDKYTDAKGLLHYVIGVQNPKGAGPQKRGVAVAKGRPDKRSTTFMATQCTFAVTNTGKDAATDPALHPQDERAHLHNDIYRLSTAVSGSGWTAQPYNNLTTAAFGQTVNVPVYVTRSEGSAESATVQLTATSVSNPGKTATATCKVKDNDTGR</sequence>
<feature type="chain" id="PRO_5046755673" evidence="1">
    <location>
        <begin position="34"/>
        <end position="770"/>
    </location>
</feature>
<dbReference type="Proteomes" id="UP001603978">
    <property type="component" value="Unassembled WGS sequence"/>
</dbReference>
<dbReference type="EMBL" id="JBICRM010000020">
    <property type="protein sequence ID" value="MFG1707384.1"/>
    <property type="molecule type" value="Genomic_DNA"/>
</dbReference>
<accession>A0ABW7AJT5</accession>
<keyword evidence="1" id="KW-0732">Signal</keyword>
<feature type="signal peptide" evidence="1">
    <location>
        <begin position="1"/>
        <end position="33"/>
    </location>
</feature>
<evidence type="ECO:0000256" key="1">
    <source>
        <dbReference type="SAM" id="SignalP"/>
    </source>
</evidence>
<proteinExistence type="predicted"/>
<organism evidence="2 3">
    <name type="scientific">Nonomuraea marmarensis</name>
    <dbReference type="NCBI Taxonomy" id="3351344"/>
    <lineage>
        <taxon>Bacteria</taxon>
        <taxon>Bacillati</taxon>
        <taxon>Actinomycetota</taxon>
        <taxon>Actinomycetes</taxon>
        <taxon>Streptosporangiales</taxon>
        <taxon>Streptosporangiaceae</taxon>
        <taxon>Nonomuraea</taxon>
    </lineage>
</organism>
<dbReference type="RefSeq" id="WP_393171023.1">
    <property type="nucleotide sequence ID" value="NZ_JBICRM010000020.1"/>
</dbReference>
<gene>
    <name evidence="2" type="ORF">ACFLIM_29710</name>
</gene>
<protein>
    <submittedName>
        <fullName evidence="2">Peptidase M6</fullName>
    </submittedName>
</protein>
<reference evidence="2 3" key="1">
    <citation type="submission" date="2024-10" db="EMBL/GenBank/DDBJ databases">
        <authorList>
            <person name="Topkara A.R."/>
            <person name="Saygin H."/>
        </authorList>
    </citation>
    <scope>NUCLEOTIDE SEQUENCE [LARGE SCALE GENOMIC DNA]</scope>
    <source>
        <strain evidence="2 3">M3C6</strain>
    </source>
</reference>
<comment type="caution">
    <text evidence="2">The sequence shown here is derived from an EMBL/GenBank/DDBJ whole genome shotgun (WGS) entry which is preliminary data.</text>
</comment>
<evidence type="ECO:0000313" key="2">
    <source>
        <dbReference type="EMBL" id="MFG1707384.1"/>
    </source>
</evidence>
<keyword evidence="3" id="KW-1185">Reference proteome</keyword>
<evidence type="ECO:0000313" key="3">
    <source>
        <dbReference type="Proteomes" id="UP001603978"/>
    </source>
</evidence>
<name>A0ABW7AJT5_9ACTN</name>